<feature type="domain" description="Dienelactone hydrolase" evidence="1">
    <location>
        <begin position="22"/>
        <end position="233"/>
    </location>
</feature>
<evidence type="ECO:0000313" key="3">
    <source>
        <dbReference type="Proteomes" id="UP000224915"/>
    </source>
</evidence>
<gene>
    <name evidence="2" type="ORF">ATL40_1358</name>
</gene>
<proteinExistence type="predicted"/>
<dbReference type="AlphaFoldDB" id="A0A2A9CZC2"/>
<dbReference type="Proteomes" id="UP000224915">
    <property type="component" value="Unassembled WGS sequence"/>
</dbReference>
<dbReference type="Gene3D" id="3.40.50.1820">
    <property type="entry name" value="alpha/beta hydrolase"/>
    <property type="match status" value="1"/>
</dbReference>
<keyword evidence="3" id="KW-1185">Reference proteome</keyword>
<comment type="caution">
    <text evidence="2">The sequence shown here is derived from an EMBL/GenBank/DDBJ whole genome shotgun (WGS) entry which is preliminary data.</text>
</comment>
<dbReference type="InterPro" id="IPR051049">
    <property type="entry name" value="Dienelactone_hydrolase-like"/>
</dbReference>
<sequence length="249" mass="26464">MSSAATRLVTVPTDAGEIPVEVFLPERGEGPGIVLVQEIFGVTGYIRDRACDFAQQGYAVAVPQLYWRLGLVATPEDGDLEQVLSAGMAASTGLGLDAAVRDTTAVLAWARDAAALEGRPMLLGFCFGGGVAFRVAAENPDLVHALVSYYGSSIPAHLDLADRVTMPSLHHFGEADSFIDLATQARVRAAVVHPGVDWYTYPGANHAFDNPNPAFHHAEASALAWERTLAFLALHAGEQPAGVETEERV</sequence>
<dbReference type="GO" id="GO:0016787">
    <property type="term" value="F:hydrolase activity"/>
    <property type="evidence" value="ECO:0007669"/>
    <property type="project" value="InterPro"/>
</dbReference>
<dbReference type="PANTHER" id="PTHR46623">
    <property type="entry name" value="CARBOXYMETHYLENEBUTENOLIDASE-RELATED"/>
    <property type="match status" value="1"/>
</dbReference>
<name>A0A2A9CZC2_9MICO</name>
<evidence type="ECO:0000313" key="2">
    <source>
        <dbReference type="EMBL" id="PFG19787.1"/>
    </source>
</evidence>
<dbReference type="RefSeq" id="WP_098468855.1">
    <property type="nucleotide sequence ID" value="NZ_PDJD01000001.1"/>
</dbReference>
<organism evidence="2 3">
    <name type="scientific">Serinibacter salmoneus</name>
    <dbReference type="NCBI Taxonomy" id="556530"/>
    <lineage>
        <taxon>Bacteria</taxon>
        <taxon>Bacillati</taxon>
        <taxon>Actinomycetota</taxon>
        <taxon>Actinomycetes</taxon>
        <taxon>Micrococcales</taxon>
        <taxon>Beutenbergiaceae</taxon>
        <taxon>Serinibacter</taxon>
    </lineage>
</organism>
<dbReference type="InterPro" id="IPR002925">
    <property type="entry name" value="Dienelactn_hydro"/>
</dbReference>
<evidence type="ECO:0000259" key="1">
    <source>
        <dbReference type="Pfam" id="PF01738"/>
    </source>
</evidence>
<dbReference type="EMBL" id="PDJD01000001">
    <property type="protein sequence ID" value="PFG19787.1"/>
    <property type="molecule type" value="Genomic_DNA"/>
</dbReference>
<reference evidence="2 3" key="1">
    <citation type="submission" date="2017-10" db="EMBL/GenBank/DDBJ databases">
        <title>Sequencing the genomes of 1000 actinobacteria strains.</title>
        <authorList>
            <person name="Klenk H.-P."/>
        </authorList>
    </citation>
    <scope>NUCLEOTIDE SEQUENCE [LARGE SCALE GENOMIC DNA]</scope>
    <source>
        <strain evidence="2 3">DSM 21801</strain>
    </source>
</reference>
<dbReference type="SUPFAM" id="SSF53474">
    <property type="entry name" value="alpha/beta-Hydrolases"/>
    <property type="match status" value="1"/>
</dbReference>
<dbReference type="InterPro" id="IPR029058">
    <property type="entry name" value="AB_hydrolase_fold"/>
</dbReference>
<dbReference type="Pfam" id="PF01738">
    <property type="entry name" value="DLH"/>
    <property type="match status" value="1"/>
</dbReference>
<protein>
    <submittedName>
        <fullName evidence="2">Carboxymethylenebutenolidase</fullName>
    </submittedName>
</protein>
<dbReference type="OrthoDB" id="3208682at2"/>
<accession>A0A2A9CZC2</accession>
<dbReference type="PANTHER" id="PTHR46623:SF6">
    <property type="entry name" value="ALPHA_BETA-HYDROLASES SUPERFAMILY PROTEIN"/>
    <property type="match status" value="1"/>
</dbReference>